<dbReference type="OrthoDB" id="5397708at2"/>
<evidence type="ECO:0000313" key="2">
    <source>
        <dbReference type="Proteomes" id="UP000057158"/>
    </source>
</evidence>
<evidence type="ECO:0000313" key="1">
    <source>
        <dbReference type="EMBL" id="ALC17291.1"/>
    </source>
</evidence>
<dbReference type="RefSeq" id="WP_053551314.1">
    <property type="nucleotide sequence ID" value="NZ_CP010802.1"/>
</dbReference>
<reference evidence="1 2" key="1">
    <citation type="submission" date="2015-07" db="EMBL/GenBank/DDBJ databases">
        <title>Isolation and Genomic Characterization of a Novel Halophilic Metal-Reducing Deltaproteobacterium from the Deep Subsurface.</title>
        <authorList>
            <person name="Badalamenti J.P."/>
            <person name="Summers Z.M."/>
            <person name="Gralnick J.A."/>
            <person name="Bond D.R."/>
        </authorList>
    </citation>
    <scope>NUCLEOTIDE SEQUENCE [LARGE SCALE GENOMIC DNA]</scope>
    <source>
        <strain evidence="1 2">WTL</strain>
    </source>
</reference>
<dbReference type="AlphaFoldDB" id="A0A0M4CY36"/>
<name>A0A0M4CY36_9BACT</name>
<accession>A0A0M4CY36</accession>
<dbReference type="STRING" id="1603606.DSOUD_2538"/>
<dbReference type="Proteomes" id="UP000057158">
    <property type="component" value="Chromosome"/>
</dbReference>
<organism evidence="1 2">
    <name type="scientific">Desulfuromonas soudanensis</name>
    <dbReference type="NCBI Taxonomy" id="1603606"/>
    <lineage>
        <taxon>Bacteria</taxon>
        <taxon>Pseudomonadati</taxon>
        <taxon>Thermodesulfobacteriota</taxon>
        <taxon>Desulfuromonadia</taxon>
        <taxon>Desulfuromonadales</taxon>
        <taxon>Desulfuromonadaceae</taxon>
        <taxon>Desulfuromonas</taxon>
    </lineage>
</organism>
<protein>
    <submittedName>
        <fullName evidence="1">Uncharacterized protein</fullName>
    </submittedName>
</protein>
<dbReference type="EMBL" id="CP010802">
    <property type="protein sequence ID" value="ALC17291.1"/>
    <property type="molecule type" value="Genomic_DNA"/>
</dbReference>
<dbReference type="PATRIC" id="fig|1603606.3.peg.2747"/>
<sequence>MAKNPVCPTPEEHHLHLCELKAKPHNADFDKLFDKPKFVCSNCGGRVNKAENLCAPKPL</sequence>
<dbReference type="KEGG" id="des:DSOUD_2538"/>
<proteinExistence type="predicted"/>
<gene>
    <name evidence="1" type="ORF">DSOUD_2538</name>
</gene>
<keyword evidence="2" id="KW-1185">Reference proteome</keyword>